<feature type="signal peptide" evidence="1">
    <location>
        <begin position="1"/>
        <end position="19"/>
    </location>
</feature>
<comment type="caution">
    <text evidence="2">The sequence shown here is derived from an EMBL/GenBank/DDBJ whole genome shotgun (WGS) entry which is preliminary data.</text>
</comment>
<evidence type="ECO:0000256" key="1">
    <source>
        <dbReference type="SAM" id="SignalP"/>
    </source>
</evidence>
<sequence>MHYITALSLTASLLGMVAATGNPVHRYAQLRASQAVVLVTLARKVSTAITLVYVCHWVITIQSAP</sequence>
<feature type="chain" id="PRO_5045239203" description="Secreted protein" evidence="1">
    <location>
        <begin position="20"/>
        <end position="65"/>
    </location>
</feature>
<keyword evidence="3" id="KW-1185">Reference proteome</keyword>
<dbReference type="Proteomes" id="UP001220256">
    <property type="component" value="Unassembled WGS sequence"/>
</dbReference>
<accession>A0ABQ8W910</accession>
<evidence type="ECO:0000313" key="2">
    <source>
        <dbReference type="EMBL" id="KAJ5260361.1"/>
    </source>
</evidence>
<name>A0ABQ8W910_PENCH</name>
<organism evidence="2 3">
    <name type="scientific">Penicillium chrysogenum</name>
    <name type="common">Penicillium notatum</name>
    <dbReference type="NCBI Taxonomy" id="5076"/>
    <lineage>
        <taxon>Eukaryota</taxon>
        <taxon>Fungi</taxon>
        <taxon>Dikarya</taxon>
        <taxon>Ascomycota</taxon>
        <taxon>Pezizomycotina</taxon>
        <taxon>Eurotiomycetes</taxon>
        <taxon>Eurotiomycetidae</taxon>
        <taxon>Eurotiales</taxon>
        <taxon>Aspergillaceae</taxon>
        <taxon>Penicillium</taxon>
        <taxon>Penicillium chrysogenum species complex</taxon>
    </lineage>
</organism>
<dbReference type="EMBL" id="JAPVEB010000008">
    <property type="protein sequence ID" value="KAJ5260361.1"/>
    <property type="molecule type" value="Genomic_DNA"/>
</dbReference>
<reference evidence="2 3" key="1">
    <citation type="journal article" date="2023" name="IMA Fungus">
        <title>Comparative genomic study of the Penicillium genus elucidates a diverse pangenome and 15 lateral gene transfer events.</title>
        <authorList>
            <person name="Petersen C."/>
            <person name="Sorensen T."/>
            <person name="Nielsen M.R."/>
            <person name="Sondergaard T.E."/>
            <person name="Sorensen J.L."/>
            <person name="Fitzpatrick D.A."/>
            <person name="Frisvad J.C."/>
            <person name="Nielsen K.L."/>
        </authorList>
    </citation>
    <scope>NUCLEOTIDE SEQUENCE [LARGE SCALE GENOMIC DNA]</scope>
    <source>
        <strain evidence="2 3">IBT 3361</strain>
    </source>
</reference>
<protein>
    <recommendedName>
        <fullName evidence="4">Secreted protein</fullName>
    </recommendedName>
</protein>
<evidence type="ECO:0008006" key="4">
    <source>
        <dbReference type="Google" id="ProtNLM"/>
    </source>
</evidence>
<keyword evidence="1" id="KW-0732">Signal</keyword>
<evidence type="ECO:0000313" key="3">
    <source>
        <dbReference type="Proteomes" id="UP001220256"/>
    </source>
</evidence>
<proteinExistence type="predicted"/>
<gene>
    <name evidence="2" type="ORF">N7505_009742</name>
</gene>